<organism evidence="3 4">
    <name type="scientific">Nesterenkonia xinjiangensis</name>
    <dbReference type="NCBI Taxonomy" id="225327"/>
    <lineage>
        <taxon>Bacteria</taxon>
        <taxon>Bacillati</taxon>
        <taxon>Actinomycetota</taxon>
        <taxon>Actinomycetes</taxon>
        <taxon>Micrococcales</taxon>
        <taxon>Micrococcaceae</taxon>
        <taxon>Nesterenkonia</taxon>
    </lineage>
</organism>
<comment type="caution">
    <text evidence="3">The sequence shown here is derived from an EMBL/GenBank/DDBJ whole genome shotgun (WGS) entry which is preliminary data.</text>
</comment>
<accession>A0A7Z0K9T0</accession>
<evidence type="ECO:0000313" key="3">
    <source>
        <dbReference type="EMBL" id="NYJ79069.1"/>
    </source>
</evidence>
<dbReference type="EMBL" id="JACCFY010000001">
    <property type="protein sequence ID" value="NYJ79069.1"/>
    <property type="molecule type" value="Genomic_DNA"/>
</dbReference>
<evidence type="ECO:0000256" key="1">
    <source>
        <dbReference type="SAM" id="MobiDB-lite"/>
    </source>
</evidence>
<feature type="domain" description="ThuA-like" evidence="2">
    <location>
        <begin position="7"/>
        <end position="226"/>
    </location>
</feature>
<dbReference type="Proteomes" id="UP000535437">
    <property type="component" value="Unassembled WGS sequence"/>
</dbReference>
<evidence type="ECO:0000259" key="2">
    <source>
        <dbReference type="Pfam" id="PF06283"/>
    </source>
</evidence>
<dbReference type="Pfam" id="PF06283">
    <property type="entry name" value="ThuA"/>
    <property type="match status" value="1"/>
</dbReference>
<reference evidence="3 4" key="1">
    <citation type="submission" date="2020-07" db="EMBL/GenBank/DDBJ databases">
        <title>Sequencing the genomes of 1000 actinobacteria strains.</title>
        <authorList>
            <person name="Klenk H.-P."/>
        </authorList>
    </citation>
    <scope>NUCLEOTIDE SEQUENCE [LARGE SCALE GENOMIC DNA]</scope>
    <source>
        <strain evidence="3 4">DSM 15475</strain>
    </source>
</reference>
<keyword evidence="4" id="KW-1185">Reference proteome</keyword>
<evidence type="ECO:0000313" key="4">
    <source>
        <dbReference type="Proteomes" id="UP000535437"/>
    </source>
</evidence>
<feature type="region of interest" description="Disordered" evidence="1">
    <location>
        <begin position="231"/>
        <end position="260"/>
    </location>
</feature>
<protein>
    <submittedName>
        <fullName evidence="3">Trehalose utilization protein</fullName>
    </submittedName>
</protein>
<dbReference type="AlphaFoldDB" id="A0A7Z0K9T0"/>
<proteinExistence type="predicted"/>
<dbReference type="PIRSF" id="PIRSF030013">
    <property type="entry name" value="ThuA"/>
    <property type="match status" value="1"/>
</dbReference>
<gene>
    <name evidence="3" type="ORF">HNR09_002480</name>
</gene>
<dbReference type="InterPro" id="IPR029010">
    <property type="entry name" value="ThuA-like"/>
</dbReference>
<dbReference type="InterPro" id="IPR009381">
    <property type="entry name" value="Trehalose_catabolism_ThuA_prok"/>
</dbReference>
<dbReference type="SUPFAM" id="SSF52317">
    <property type="entry name" value="Class I glutamine amidotransferase-like"/>
    <property type="match status" value="1"/>
</dbReference>
<dbReference type="RefSeq" id="WP_179542339.1">
    <property type="nucleotide sequence ID" value="NZ_BAAALL010000001.1"/>
</dbReference>
<dbReference type="InterPro" id="IPR029062">
    <property type="entry name" value="Class_I_gatase-like"/>
</dbReference>
<sequence>MPESPLRILVWNEGVHEELAEPEHIGEIYPEGMHGAIAAGLRKHLPEAEVATATLSDVEHGLTEERLARTDVLLWWGHRAHDDVGEEIVDRVHRHVLAGMGLLVLHSGHFAKVFQRLMGTTCSLAWRNRGERELVWTVNPTHPIAEGIPNPLIVPEQEMYGEFFDVPEPESLIFISSFAGGEVFRSGLTYSRGHGRIFYFSPGDQDYPVYHQAEIQRVLANGVRWAARPGHGREAPAVSNPAHGWFDESHAGAGASPGNS</sequence>
<name>A0A7Z0K9T0_9MICC</name>
<dbReference type="Gene3D" id="3.40.50.880">
    <property type="match status" value="1"/>
</dbReference>